<organism evidence="2 3">
    <name type="scientific">Rhodovastum atsumiense</name>
    <dbReference type="NCBI Taxonomy" id="504468"/>
    <lineage>
        <taxon>Bacteria</taxon>
        <taxon>Pseudomonadati</taxon>
        <taxon>Pseudomonadota</taxon>
        <taxon>Alphaproteobacteria</taxon>
        <taxon>Acetobacterales</taxon>
        <taxon>Acetobacteraceae</taxon>
        <taxon>Rhodovastum</taxon>
    </lineage>
</organism>
<dbReference type="InterPro" id="IPR009081">
    <property type="entry name" value="PP-bd_ACP"/>
</dbReference>
<dbReference type="EMBL" id="VWPK01000012">
    <property type="protein sequence ID" value="KAA5612488.1"/>
    <property type="molecule type" value="Genomic_DNA"/>
</dbReference>
<name>A0A5M6IYP4_9PROT</name>
<dbReference type="Proteomes" id="UP000325255">
    <property type="component" value="Unassembled WGS sequence"/>
</dbReference>
<accession>A0A5M6IYP4</accession>
<protein>
    <recommendedName>
        <fullName evidence="1">Carrier domain-containing protein</fullName>
    </recommendedName>
</protein>
<keyword evidence="3" id="KW-1185">Reference proteome</keyword>
<dbReference type="InterPro" id="IPR036736">
    <property type="entry name" value="ACP-like_sf"/>
</dbReference>
<sequence>MPGLWGQGSGFRCTERNYICVATIAAMNKEPVPRMTEAMPRAADPRVDEILAIIARETGVEQAALRSDATIQDLGIASLDMAQTLFALESHFDVEIPVVADRAGAEFATVAELVTHVLATLDRPRPTTGNTAPGVIA</sequence>
<dbReference type="Pfam" id="PF00550">
    <property type="entry name" value="PP-binding"/>
    <property type="match status" value="1"/>
</dbReference>
<dbReference type="SUPFAM" id="SSF47336">
    <property type="entry name" value="ACP-like"/>
    <property type="match status" value="1"/>
</dbReference>
<proteinExistence type="predicted"/>
<comment type="caution">
    <text evidence="2">The sequence shown here is derived from an EMBL/GenBank/DDBJ whole genome shotgun (WGS) entry which is preliminary data.</text>
</comment>
<feature type="domain" description="Carrier" evidence="1">
    <location>
        <begin position="41"/>
        <end position="121"/>
    </location>
</feature>
<evidence type="ECO:0000313" key="2">
    <source>
        <dbReference type="EMBL" id="KAA5612488.1"/>
    </source>
</evidence>
<dbReference type="Gene3D" id="1.10.1200.10">
    <property type="entry name" value="ACP-like"/>
    <property type="match status" value="1"/>
</dbReference>
<evidence type="ECO:0000313" key="3">
    <source>
        <dbReference type="Proteomes" id="UP000325255"/>
    </source>
</evidence>
<reference evidence="2 3" key="1">
    <citation type="submission" date="2019-09" db="EMBL/GenBank/DDBJ databases">
        <title>Genome sequence of Rhodovastum atsumiense, a diverse member of the Acetobacteraceae family of non-sulfur purple photosynthetic bacteria.</title>
        <authorList>
            <person name="Meyer T."/>
            <person name="Kyndt J."/>
        </authorList>
    </citation>
    <scope>NUCLEOTIDE SEQUENCE [LARGE SCALE GENOMIC DNA]</scope>
    <source>
        <strain evidence="2 3">DSM 21279</strain>
    </source>
</reference>
<evidence type="ECO:0000259" key="1">
    <source>
        <dbReference type="PROSITE" id="PS50075"/>
    </source>
</evidence>
<dbReference type="AlphaFoldDB" id="A0A5M6IYP4"/>
<dbReference type="OrthoDB" id="9806381at2"/>
<gene>
    <name evidence="2" type="ORF">F1189_09975</name>
</gene>
<dbReference type="PROSITE" id="PS50075">
    <property type="entry name" value="CARRIER"/>
    <property type="match status" value="1"/>
</dbReference>